<evidence type="ECO:0000313" key="7">
    <source>
        <dbReference type="Proteomes" id="UP000823824"/>
    </source>
</evidence>
<protein>
    <recommendedName>
        <fullName evidence="4">Peptide methionine sulfoxide reductase MsrA</fullName>
        <shortName evidence="4">Protein-methionine-S-oxide reductase</shortName>
        <ecNumber evidence="4">1.8.4.11</ecNumber>
    </recommendedName>
    <alternativeName>
        <fullName evidence="4">Peptide-methionine (S)-S-oxide reductase</fullName>
        <shortName evidence="4">Peptide Met(O) reductase</shortName>
    </alternativeName>
</protein>
<comment type="catalytic activity">
    <reaction evidence="3 4">
        <text>[thioredoxin]-disulfide + L-methionine + H2O = L-methionine (S)-S-oxide + [thioredoxin]-dithiol</text>
        <dbReference type="Rhea" id="RHEA:19993"/>
        <dbReference type="Rhea" id="RHEA-COMP:10698"/>
        <dbReference type="Rhea" id="RHEA-COMP:10700"/>
        <dbReference type="ChEBI" id="CHEBI:15377"/>
        <dbReference type="ChEBI" id="CHEBI:29950"/>
        <dbReference type="ChEBI" id="CHEBI:50058"/>
        <dbReference type="ChEBI" id="CHEBI:57844"/>
        <dbReference type="ChEBI" id="CHEBI:58772"/>
        <dbReference type="EC" id="1.8.4.11"/>
    </reaction>
</comment>
<dbReference type="Gene3D" id="3.30.1060.10">
    <property type="entry name" value="Peptide methionine sulphoxide reductase MsrA"/>
    <property type="match status" value="1"/>
</dbReference>
<dbReference type="HAMAP" id="MF_01401">
    <property type="entry name" value="MsrA"/>
    <property type="match status" value="1"/>
</dbReference>
<comment type="function">
    <text evidence="4">Has an important function as a repair enzyme for proteins that have been inactivated by oxidation. Catalyzes the reversible oxidation-reduction of methionine sulfoxide in proteins to methionine.</text>
</comment>
<dbReference type="GO" id="GO:0034599">
    <property type="term" value="P:cellular response to oxidative stress"/>
    <property type="evidence" value="ECO:0007669"/>
    <property type="project" value="TreeGrafter"/>
</dbReference>
<sequence length="192" mass="21202">MERNICFAGGCFWGMESLYRRLPGVADVTAGYANGDSEAHANYDDVCTGLTGFREAVRVTYEDTAISLLHLLFAFFASIDPETPNRQGPDIGSQYQTGVYWTDPADEAVIRPIAALEAAAVPFFAVELKPLTCFYPAESYHQRYLEKHPNGYCHVAPLKLAALPKYPFSTAVYDRPAKVLLRTWQEAGGPAL</sequence>
<dbReference type="InterPro" id="IPR050162">
    <property type="entry name" value="MsrA_MetSO_reductase"/>
</dbReference>
<evidence type="ECO:0000256" key="2">
    <source>
        <dbReference type="ARBA" id="ARBA00047806"/>
    </source>
</evidence>
<evidence type="ECO:0000256" key="3">
    <source>
        <dbReference type="ARBA" id="ARBA00048782"/>
    </source>
</evidence>
<reference evidence="6" key="2">
    <citation type="submission" date="2021-04" db="EMBL/GenBank/DDBJ databases">
        <authorList>
            <person name="Gilroy R."/>
        </authorList>
    </citation>
    <scope>NUCLEOTIDE SEQUENCE</scope>
    <source>
        <strain evidence="6">ChiBcec18-1249</strain>
    </source>
</reference>
<accession>A0A9D2LKA1</accession>
<comment type="caution">
    <text evidence="6">The sequence shown here is derived from an EMBL/GenBank/DDBJ whole genome shotgun (WGS) entry which is preliminary data.</text>
</comment>
<dbReference type="GO" id="GO:0008113">
    <property type="term" value="F:peptide-methionine (S)-S-oxide reductase activity"/>
    <property type="evidence" value="ECO:0007669"/>
    <property type="project" value="UniProtKB-UniRule"/>
</dbReference>
<dbReference type="NCBIfam" id="TIGR00401">
    <property type="entry name" value="msrA"/>
    <property type="match status" value="1"/>
</dbReference>
<keyword evidence="1 4" id="KW-0560">Oxidoreductase</keyword>
<dbReference type="InterPro" id="IPR036509">
    <property type="entry name" value="Met_Sox_Rdtase_MsrA_sf"/>
</dbReference>
<dbReference type="InterPro" id="IPR002569">
    <property type="entry name" value="Met_Sox_Rdtase_MsrA_dom"/>
</dbReference>
<proteinExistence type="inferred from homology"/>
<dbReference type="PANTHER" id="PTHR42799:SF2">
    <property type="entry name" value="MITOCHONDRIAL PEPTIDE METHIONINE SULFOXIDE REDUCTASE"/>
    <property type="match status" value="1"/>
</dbReference>
<reference evidence="6" key="1">
    <citation type="journal article" date="2021" name="PeerJ">
        <title>Extensive microbial diversity within the chicken gut microbiome revealed by metagenomics and culture.</title>
        <authorList>
            <person name="Gilroy R."/>
            <person name="Ravi A."/>
            <person name="Getino M."/>
            <person name="Pursley I."/>
            <person name="Horton D.L."/>
            <person name="Alikhan N.F."/>
            <person name="Baker D."/>
            <person name="Gharbi K."/>
            <person name="Hall N."/>
            <person name="Watson M."/>
            <person name="Adriaenssens E.M."/>
            <person name="Foster-Nyarko E."/>
            <person name="Jarju S."/>
            <person name="Secka A."/>
            <person name="Antonio M."/>
            <person name="Oren A."/>
            <person name="Chaudhuri R.R."/>
            <person name="La Ragione R."/>
            <person name="Hildebrand F."/>
            <person name="Pallen M.J."/>
        </authorList>
    </citation>
    <scope>NUCLEOTIDE SEQUENCE</scope>
    <source>
        <strain evidence="6">ChiBcec18-1249</strain>
    </source>
</reference>
<name>A0A9D2LKA1_9FIRM</name>
<dbReference type="EC" id="1.8.4.11" evidence="4"/>
<comment type="catalytic activity">
    <reaction evidence="2 4">
        <text>L-methionyl-[protein] + [thioredoxin]-disulfide + H2O = L-methionyl-(S)-S-oxide-[protein] + [thioredoxin]-dithiol</text>
        <dbReference type="Rhea" id="RHEA:14217"/>
        <dbReference type="Rhea" id="RHEA-COMP:10698"/>
        <dbReference type="Rhea" id="RHEA-COMP:10700"/>
        <dbReference type="Rhea" id="RHEA-COMP:12313"/>
        <dbReference type="Rhea" id="RHEA-COMP:12315"/>
        <dbReference type="ChEBI" id="CHEBI:15377"/>
        <dbReference type="ChEBI" id="CHEBI:16044"/>
        <dbReference type="ChEBI" id="CHEBI:29950"/>
        <dbReference type="ChEBI" id="CHEBI:44120"/>
        <dbReference type="ChEBI" id="CHEBI:50058"/>
        <dbReference type="EC" id="1.8.4.11"/>
    </reaction>
</comment>
<feature type="domain" description="Peptide methionine sulphoxide reductase MsrA" evidence="5">
    <location>
        <begin position="5"/>
        <end position="154"/>
    </location>
</feature>
<dbReference type="PANTHER" id="PTHR42799">
    <property type="entry name" value="MITOCHONDRIAL PEPTIDE METHIONINE SULFOXIDE REDUCTASE"/>
    <property type="match status" value="1"/>
</dbReference>
<dbReference type="SUPFAM" id="SSF55068">
    <property type="entry name" value="Peptide methionine sulfoxide reductase"/>
    <property type="match status" value="1"/>
</dbReference>
<dbReference type="EMBL" id="DWZJ01000097">
    <property type="protein sequence ID" value="HJB14127.1"/>
    <property type="molecule type" value="Genomic_DNA"/>
</dbReference>
<feature type="active site" evidence="4">
    <location>
        <position position="11"/>
    </location>
</feature>
<comment type="similarity">
    <text evidence="4">Belongs to the MsrA Met sulfoxide reductase family.</text>
</comment>
<evidence type="ECO:0000256" key="4">
    <source>
        <dbReference type="HAMAP-Rule" id="MF_01401"/>
    </source>
</evidence>
<organism evidence="6 7">
    <name type="scientific">Candidatus Oscillibacter excrementigallinarum</name>
    <dbReference type="NCBI Taxonomy" id="2838716"/>
    <lineage>
        <taxon>Bacteria</taxon>
        <taxon>Bacillati</taxon>
        <taxon>Bacillota</taxon>
        <taxon>Clostridia</taxon>
        <taxon>Eubacteriales</taxon>
        <taxon>Oscillospiraceae</taxon>
        <taxon>Oscillibacter</taxon>
    </lineage>
</organism>
<dbReference type="Proteomes" id="UP000823824">
    <property type="component" value="Unassembled WGS sequence"/>
</dbReference>
<gene>
    <name evidence="4 6" type="primary">msrA</name>
    <name evidence="6" type="ORF">H9787_10535</name>
</gene>
<dbReference type="GO" id="GO:0005737">
    <property type="term" value="C:cytoplasm"/>
    <property type="evidence" value="ECO:0007669"/>
    <property type="project" value="TreeGrafter"/>
</dbReference>
<dbReference type="Pfam" id="PF01625">
    <property type="entry name" value="PMSR"/>
    <property type="match status" value="1"/>
</dbReference>
<evidence type="ECO:0000313" key="6">
    <source>
        <dbReference type="EMBL" id="HJB14127.1"/>
    </source>
</evidence>
<dbReference type="AlphaFoldDB" id="A0A9D2LKA1"/>
<evidence type="ECO:0000259" key="5">
    <source>
        <dbReference type="Pfam" id="PF01625"/>
    </source>
</evidence>
<evidence type="ECO:0000256" key="1">
    <source>
        <dbReference type="ARBA" id="ARBA00023002"/>
    </source>
</evidence>